<dbReference type="STRING" id="1231391.GCA_000308195_02141"/>
<evidence type="ECO:0000256" key="5">
    <source>
        <dbReference type="ARBA" id="ARBA00023014"/>
    </source>
</evidence>
<keyword evidence="7" id="KW-0808">Transferase</keyword>
<keyword evidence="1" id="KW-0001">2Fe-2S</keyword>
<dbReference type="InterPro" id="IPR044043">
    <property type="entry name" value="VanA_C_cat"/>
</dbReference>
<proteinExistence type="predicted"/>
<evidence type="ECO:0000256" key="3">
    <source>
        <dbReference type="ARBA" id="ARBA00023002"/>
    </source>
</evidence>
<evidence type="ECO:0000256" key="1">
    <source>
        <dbReference type="ARBA" id="ARBA00022714"/>
    </source>
</evidence>
<gene>
    <name evidence="7" type="ORF">C7440_2103</name>
</gene>
<dbReference type="GO" id="GO:0032259">
    <property type="term" value="P:methylation"/>
    <property type="evidence" value="ECO:0007669"/>
    <property type="project" value="UniProtKB-KW"/>
</dbReference>
<keyword evidence="8" id="KW-1185">Reference proteome</keyword>
<evidence type="ECO:0000313" key="7">
    <source>
        <dbReference type="EMBL" id="PVY62609.1"/>
    </source>
</evidence>
<dbReference type="Pfam" id="PF00355">
    <property type="entry name" value="Rieske"/>
    <property type="match status" value="1"/>
</dbReference>
<protein>
    <submittedName>
        <fullName evidence="7">Vanillate O-demethylase monooxygenase subunit</fullName>
    </submittedName>
</protein>
<dbReference type="Gene3D" id="2.102.10.10">
    <property type="entry name" value="Rieske [2Fe-2S] iron-sulphur domain"/>
    <property type="match status" value="1"/>
</dbReference>
<dbReference type="PROSITE" id="PS51296">
    <property type="entry name" value="RIESKE"/>
    <property type="match status" value="1"/>
</dbReference>
<dbReference type="GO" id="GO:0004497">
    <property type="term" value="F:monooxygenase activity"/>
    <property type="evidence" value="ECO:0007669"/>
    <property type="project" value="UniProtKB-KW"/>
</dbReference>
<dbReference type="AlphaFoldDB" id="A0A2U1CNM4"/>
<dbReference type="Proteomes" id="UP000246145">
    <property type="component" value="Unassembled WGS sequence"/>
</dbReference>
<evidence type="ECO:0000313" key="8">
    <source>
        <dbReference type="Proteomes" id="UP000246145"/>
    </source>
</evidence>
<dbReference type="InterPro" id="IPR050584">
    <property type="entry name" value="Cholesterol_7-desaturase"/>
</dbReference>
<reference evidence="7 8" key="1">
    <citation type="submission" date="2018-04" db="EMBL/GenBank/DDBJ databases">
        <title>Genomic Encyclopedia of Type Strains, Phase IV (KMG-IV): sequencing the most valuable type-strain genomes for metagenomic binning, comparative biology and taxonomic classification.</title>
        <authorList>
            <person name="Goeker M."/>
        </authorList>
    </citation>
    <scope>NUCLEOTIDE SEQUENCE [LARGE SCALE GENOMIC DNA]</scope>
    <source>
        <strain evidence="7 8">DSM 10065</strain>
    </source>
</reference>
<dbReference type="PANTHER" id="PTHR21266">
    <property type="entry name" value="IRON-SULFUR DOMAIN CONTAINING PROTEIN"/>
    <property type="match status" value="1"/>
</dbReference>
<sequence>MFVQNVWYVAAFESEFDQPFVARRLLDVLVLMFRTSAGQLCAMDDACPHRLLPLSQGKRVGDEIRCGYHGMCFSAQGECTHVPGQSGIPAAARVKTYPLELRHGLAWIWLGDETLADPELIPDLHWNNSLEWAASRGYHNIGANFRLLNDNLLDLSHETYVHEDTIGNDEEESIANYAVNVTVEAGCLTRAHREMPDIEAPPFFAMSLGGECVINRWQSAINLVPAINLTIVGFHPVEQDRSGALIGHVLHLLTPETETSTHYFWAFVRNYKIEDEAMTESVQKAIAATFDQDKAILEIQQKQMQERKTEVPTVAIKLDQAPIQARRLLEQRLKDEEENPAHVVAPPKLVPEHSFALLEEV</sequence>
<keyword evidence="4" id="KW-0408">Iron</keyword>
<accession>A0A2U1CNM4</accession>
<dbReference type="SUPFAM" id="SSF55961">
    <property type="entry name" value="Bet v1-like"/>
    <property type="match status" value="1"/>
</dbReference>
<dbReference type="RefSeq" id="WP_116518469.1">
    <property type="nucleotide sequence ID" value="NZ_JACCEX010000002.1"/>
</dbReference>
<dbReference type="EMBL" id="QEKO01000002">
    <property type="protein sequence ID" value="PVY62609.1"/>
    <property type="molecule type" value="Genomic_DNA"/>
</dbReference>
<comment type="caution">
    <text evidence="7">The sequence shown here is derived from an EMBL/GenBank/DDBJ whole genome shotgun (WGS) entry which is preliminary data.</text>
</comment>
<dbReference type="GO" id="GO:0046872">
    <property type="term" value="F:metal ion binding"/>
    <property type="evidence" value="ECO:0007669"/>
    <property type="project" value="UniProtKB-KW"/>
</dbReference>
<feature type="domain" description="Rieske" evidence="6">
    <location>
        <begin position="7"/>
        <end position="108"/>
    </location>
</feature>
<keyword evidence="2" id="KW-0479">Metal-binding</keyword>
<keyword evidence="3" id="KW-0560">Oxidoreductase</keyword>
<dbReference type="Gene3D" id="3.90.380.10">
    <property type="entry name" value="Naphthalene 1,2-dioxygenase Alpha Subunit, Chain A, domain 1"/>
    <property type="match status" value="1"/>
</dbReference>
<evidence type="ECO:0000256" key="4">
    <source>
        <dbReference type="ARBA" id="ARBA00023004"/>
    </source>
</evidence>
<organism evidence="7 8">
    <name type="scientific">Pusillimonas noertemannii</name>
    <dbReference type="NCBI Taxonomy" id="305977"/>
    <lineage>
        <taxon>Bacteria</taxon>
        <taxon>Pseudomonadati</taxon>
        <taxon>Pseudomonadota</taxon>
        <taxon>Betaproteobacteria</taxon>
        <taxon>Burkholderiales</taxon>
        <taxon>Alcaligenaceae</taxon>
        <taxon>Pusillimonas</taxon>
    </lineage>
</organism>
<dbReference type="GO" id="GO:0008168">
    <property type="term" value="F:methyltransferase activity"/>
    <property type="evidence" value="ECO:0007669"/>
    <property type="project" value="UniProtKB-KW"/>
</dbReference>
<name>A0A2U1CNM4_9BURK</name>
<evidence type="ECO:0000259" key="6">
    <source>
        <dbReference type="PROSITE" id="PS51296"/>
    </source>
</evidence>
<dbReference type="InterPro" id="IPR036922">
    <property type="entry name" value="Rieske_2Fe-2S_sf"/>
</dbReference>
<dbReference type="Pfam" id="PF19112">
    <property type="entry name" value="VanA_C"/>
    <property type="match status" value="1"/>
</dbReference>
<dbReference type="OrthoDB" id="9769355at2"/>
<dbReference type="SUPFAM" id="SSF50022">
    <property type="entry name" value="ISP domain"/>
    <property type="match status" value="1"/>
</dbReference>
<dbReference type="InterPro" id="IPR017941">
    <property type="entry name" value="Rieske_2Fe-2S"/>
</dbReference>
<keyword evidence="7" id="KW-0489">Methyltransferase</keyword>
<keyword evidence="5" id="KW-0411">Iron-sulfur</keyword>
<dbReference type="PANTHER" id="PTHR21266:SF60">
    <property type="entry name" value="3-KETOSTEROID-9-ALPHA-MONOOXYGENASE, OXYGENASE COMPONENT"/>
    <property type="match status" value="1"/>
</dbReference>
<dbReference type="GO" id="GO:0051537">
    <property type="term" value="F:2 iron, 2 sulfur cluster binding"/>
    <property type="evidence" value="ECO:0007669"/>
    <property type="project" value="UniProtKB-KW"/>
</dbReference>
<evidence type="ECO:0000256" key="2">
    <source>
        <dbReference type="ARBA" id="ARBA00022723"/>
    </source>
</evidence>
<keyword evidence="7" id="KW-0503">Monooxygenase</keyword>